<dbReference type="PANTHER" id="PTHR36834:SF1">
    <property type="entry name" value="INTEGRAL MEMBRANE PROTEIN"/>
    <property type="match status" value="1"/>
</dbReference>
<evidence type="ECO:0000313" key="4">
    <source>
        <dbReference type="EMBL" id="KRV47183.1"/>
    </source>
</evidence>
<keyword evidence="2" id="KW-1133">Transmembrane helix</keyword>
<protein>
    <recommendedName>
        <fullName evidence="3">VanZ-like domain-containing protein</fullName>
    </recommendedName>
</protein>
<organism evidence="4 5">
    <name type="scientific">Wenjunlia vitaminophila</name>
    <name type="common">Streptomyces vitaminophilus</name>
    <dbReference type="NCBI Taxonomy" id="76728"/>
    <lineage>
        <taxon>Bacteria</taxon>
        <taxon>Bacillati</taxon>
        <taxon>Actinomycetota</taxon>
        <taxon>Actinomycetes</taxon>
        <taxon>Kitasatosporales</taxon>
        <taxon>Streptomycetaceae</taxon>
        <taxon>Wenjunlia</taxon>
    </lineage>
</organism>
<dbReference type="EMBL" id="LLZU01000038">
    <property type="protein sequence ID" value="KRV47183.1"/>
    <property type="molecule type" value="Genomic_DNA"/>
</dbReference>
<evidence type="ECO:0000313" key="5">
    <source>
        <dbReference type="Proteomes" id="UP000050867"/>
    </source>
</evidence>
<dbReference type="AlphaFoldDB" id="A0A0T6LMQ3"/>
<feature type="compositionally biased region" description="Basic residues" evidence="1">
    <location>
        <begin position="119"/>
        <end position="128"/>
    </location>
</feature>
<keyword evidence="2" id="KW-0812">Transmembrane</keyword>
<comment type="caution">
    <text evidence="4">The sequence shown here is derived from an EMBL/GenBank/DDBJ whole genome shotgun (WGS) entry which is preliminary data.</text>
</comment>
<keyword evidence="5" id="KW-1185">Reference proteome</keyword>
<dbReference type="Pfam" id="PF04892">
    <property type="entry name" value="VanZ"/>
    <property type="match status" value="1"/>
</dbReference>
<feature type="domain" description="VanZ-like" evidence="3">
    <location>
        <begin position="11"/>
        <end position="110"/>
    </location>
</feature>
<accession>A0A0T6LMQ3</accession>
<evidence type="ECO:0000256" key="1">
    <source>
        <dbReference type="SAM" id="MobiDB-lite"/>
    </source>
</evidence>
<dbReference type="PANTHER" id="PTHR36834">
    <property type="entry name" value="MEMBRANE PROTEIN-RELATED"/>
    <property type="match status" value="1"/>
</dbReference>
<evidence type="ECO:0000259" key="3">
    <source>
        <dbReference type="Pfam" id="PF04892"/>
    </source>
</evidence>
<dbReference type="Proteomes" id="UP000050867">
    <property type="component" value="Unassembled WGS sequence"/>
</dbReference>
<keyword evidence="2" id="KW-0472">Membrane</keyword>
<feature type="region of interest" description="Disordered" evidence="1">
    <location>
        <begin position="119"/>
        <end position="148"/>
    </location>
</feature>
<dbReference type="InterPro" id="IPR006976">
    <property type="entry name" value="VanZ-like"/>
</dbReference>
<gene>
    <name evidence="4" type="ORF">AQ490_09120</name>
</gene>
<evidence type="ECO:0000256" key="2">
    <source>
        <dbReference type="SAM" id="Phobius"/>
    </source>
</evidence>
<dbReference type="STRING" id="76728.AQ490_09120"/>
<name>A0A0T6LMQ3_WENVI</name>
<reference evidence="4 5" key="1">
    <citation type="submission" date="2015-10" db="EMBL/GenBank/DDBJ databases">
        <title>Draft genome sequence of pyrrolomycin-producing Streptomyces vitaminophilus.</title>
        <authorList>
            <person name="Graham D.E."/>
            <person name="Mahan K.M."/>
            <person name="Klingeman D.M."/>
            <person name="Hettich R.L."/>
            <person name="Parry R.J."/>
        </authorList>
    </citation>
    <scope>NUCLEOTIDE SEQUENCE [LARGE SCALE GENOMIC DNA]</scope>
    <source>
        <strain evidence="4 5">ATCC 31673</strain>
    </source>
</reference>
<sequence>MLRPLSVPWVYSANVRPLATIDRILLTDPVAGSRTIGTELLLLAPLGVLLPLLAGRLDASALGSFTRTVFCGAAVSFGIECWQTQVPGRVFDVDTVILNAVGVAVAHLLVVPGTRSRLRRRRTTRHRVPRDLAPAPAATPVAAPPRPGSQDVLAVRAPAISYEVAAHLHRGM</sequence>
<dbReference type="InterPro" id="IPR053150">
    <property type="entry name" value="Teicoplanin_resist-assoc"/>
</dbReference>
<dbReference type="eggNOG" id="COG4767">
    <property type="taxonomic scope" value="Bacteria"/>
</dbReference>
<proteinExistence type="predicted"/>
<dbReference type="OrthoDB" id="4335551at2"/>
<feature type="transmembrane region" description="Helical" evidence="2">
    <location>
        <begin position="96"/>
        <end position="114"/>
    </location>
</feature>